<name>F8IF95_ALIAT</name>
<evidence type="ECO:0000313" key="2">
    <source>
        <dbReference type="EMBL" id="AEJ44060.1"/>
    </source>
</evidence>
<evidence type="ECO:0000313" key="3">
    <source>
        <dbReference type="Proteomes" id="UP000000292"/>
    </source>
</evidence>
<reference evidence="3" key="2">
    <citation type="submission" date="2011-06" db="EMBL/GenBank/DDBJ databases">
        <title>The complete genome sequence of Alicyclobacillus acidocaldarius sp. Tc-4-1.</title>
        <authorList>
            <person name="Chen Y."/>
            <person name="He Y."/>
            <person name="Dong Z."/>
            <person name="Hu S."/>
        </authorList>
    </citation>
    <scope>NUCLEOTIDE SEQUENCE [LARGE SCALE GENOMIC DNA]</scope>
    <source>
        <strain evidence="3">Tc-4-1</strain>
    </source>
</reference>
<organism evidence="2 3">
    <name type="scientific">Alicyclobacillus acidocaldarius (strain Tc-4-1)</name>
    <name type="common">Bacillus acidocaldarius</name>
    <dbReference type="NCBI Taxonomy" id="1048834"/>
    <lineage>
        <taxon>Bacteria</taxon>
        <taxon>Bacillati</taxon>
        <taxon>Bacillota</taxon>
        <taxon>Bacilli</taxon>
        <taxon>Bacillales</taxon>
        <taxon>Alicyclobacillaceae</taxon>
        <taxon>Alicyclobacillus</taxon>
    </lineage>
</organism>
<dbReference type="KEGG" id="aad:TC41_2154"/>
<proteinExistence type="predicted"/>
<gene>
    <name evidence="2" type="ordered locus">TC41_2154</name>
</gene>
<reference evidence="2 3" key="1">
    <citation type="journal article" date="2011" name="J. Bacteriol.">
        <title>Complete Genome Sequence of Alicyclobacillus acidocaldarius Strain Tc-4-1.</title>
        <authorList>
            <person name="Chen Y."/>
            <person name="He Y."/>
            <person name="Zhang B."/>
            <person name="Yang J."/>
            <person name="Li W."/>
            <person name="Dong Z."/>
            <person name="Hu S."/>
        </authorList>
    </citation>
    <scope>NUCLEOTIDE SEQUENCE [LARGE SCALE GENOMIC DNA]</scope>
    <source>
        <strain evidence="2 3">Tc-4-1</strain>
    </source>
</reference>
<dbReference type="HOGENOM" id="CLU_3131529_0_0_9"/>
<sequence length="49" mass="5367">MKRVAAHAVQMGHERGDHDVSHPPADHTINAEFAMNSSMGARVHRSMGM</sequence>
<dbReference type="EMBL" id="CP002902">
    <property type="protein sequence ID" value="AEJ44060.1"/>
    <property type="molecule type" value="Genomic_DNA"/>
</dbReference>
<accession>F8IF95</accession>
<feature type="compositionally biased region" description="Basic and acidic residues" evidence="1">
    <location>
        <begin position="12"/>
        <end position="25"/>
    </location>
</feature>
<evidence type="ECO:0000256" key="1">
    <source>
        <dbReference type="SAM" id="MobiDB-lite"/>
    </source>
</evidence>
<dbReference type="AlphaFoldDB" id="F8IF95"/>
<protein>
    <submittedName>
        <fullName evidence="2">Uncharacterized protein</fullName>
    </submittedName>
</protein>
<dbReference type="STRING" id="1048834.TC41_2154"/>
<dbReference type="Proteomes" id="UP000000292">
    <property type="component" value="Chromosome"/>
</dbReference>
<feature type="region of interest" description="Disordered" evidence="1">
    <location>
        <begin position="1"/>
        <end position="26"/>
    </location>
</feature>